<dbReference type="GeneID" id="98143612"/>
<protein>
    <submittedName>
        <fullName evidence="1">Uncharacterized protein</fullName>
    </submittedName>
</protein>
<organism evidence="1 2">
    <name type="scientific">Aspergillus lucknowensis</name>
    <dbReference type="NCBI Taxonomy" id="176173"/>
    <lineage>
        <taxon>Eukaryota</taxon>
        <taxon>Fungi</taxon>
        <taxon>Dikarya</taxon>
        <taxon>Ascomycota</taxon>
        <taxon>Pezizomycotina</taxon>
        <taxon>Eurotiomycetes</taxon>
        <taxon>Eurotiomycetidae</taxon>
        <taxon>Eurotiales</taxon>
        <taxon>Aspergillaceae</taxon>
        <taxon>Aspergillus</taxon>
        <taxon>Aspergillus subgen. Nidulantes</taxon>
    </lineage>
</organism>
<name>A0ABR4LYB8_9EURO</name>
<gene>
    <name evidence="1" type="ORF">BJX67DRAFT_347489</name>
</gene>
<sequence>MIERAFARVEKSGGTIATVSETPVRMYTKDNDVQEYQFDDFLGIMVLVVGKLVTPVLALSS</sequence>
<comment type="caution">
    <text evidence="1">The sequence shown here is derived from an EMBL/GenBank/DDBJ whole genome shotgun (WGS) entry which is preliminary data.</text>
</comment>
<accession>A0ABR4LYB8</accession>
<dbReference type="EMBL" id="JBFXLQ010000009">
    <property type="protein sequence ID" value="KAL2869505.1"/>
    <property type="molecule type" value="Genomic_DNA"/>
</dbReference>
<dbReference type="Proteomes" id="UP001610432">
    <property type="component" value="Unassembled WGS sequence"/>
</dbReference>
<evidence type="ECO:0000313" key="2">
    <source>
        <dbReference type="Proteomes" id="UP001610432"/>
    </source>
</evidence>
<keyword evidence="2" id="KW-1185">Reference proteome</keyword>
<dbReference type="RefSeq" id="XP_070888484.1">
    <property type="nucleotide sequence ID" value="XM_071028540.1"/>
</dbReference>
<evidence type="ECO:0000313" key="1">
    <source>
        <dbReference type="EMBL" id="KAL2869505.1"/>
    </source>
</evidence>
<reference evidence="1 2" key="1">
    <citation type="submission" date="2024-07" db="EMBL/GenBank/DDBJ databases">
        <title>Section-level genome sequencing and comparative genomics of Aspergillus sections Usti and Cavernicolus.</title>
        <authorList>
            <consortium name="Lawrence Berkeley National Laboratory"/>
            <person name="Nybo J.L."/>
            <person name="Vesth T.C."/>
            <person name="Theobald S."/>
            <person name="Frisvad J.C."/>
            <person name="Larsen T.O."/>
            <person name="Kjaerboelling I."/>
            <person name="Rothschild-Mancinelli K."/>
            <person name="Lyhne E.K."/>
            <person name="Kogle M.E."/>
            <person name="Barry K."/>
            <person name="Clum A."/>
            <person name="Na H."/>
            <person name="Ledsgaard L."/>
            <person name="Lin J."/>
            <person name="Lipzen A."/>
            <person name="Kuo A."/>
            <person name="Riley R."/>
            <person name="Mondo S."/>
            <person name="Labutti K."/>
            <person name="Haridas S."/>
            <person name="Pangalinan J."/>
            <person name="Salamov A.A."/>
            <person name="Simmons B.A."/>
            <person name="Magnuson J.K."/>
            <person name="Chen J."/>
            <person name="Drula E."/>
            <person name="Henrissat B."/>
            <person name="Wiebenga A."/>
            <person name="Lubbers R.J."/>
            <person name="Gomes A.C."/>
            <person name="Macurrencykelacurrency M.R."/>
            <person name="Stajich J."/>
            <person name="Grigoriev I.V."/>
            <person name="Mortensen U.H."/>
            <person name="De Vries R.P."/>
            <person name="Baker S.E."/>
            <person name="Andersen M.R."/>
        </authorList>
    </citation>
    <scope>NUCLEOTIDE SEQUENCE [LARGE SCALE GENOMIC DNA]</scope>
    <source>
        <strain evidence="1 2">CBS 449.75</strain>
    </source>
</reference>
<proteinExistence type="predicted"/>